<evidence type="ECO:0008006" key="4">
    <source>
        <dbReference type="Google" id="ProtNLM"/>
    </source>
</evidence>
<feature type="transmembrane region" description="Helical" evidence="1">
    <location>
        <begin position="111"/>
        <end position="131"/>
    </location>
</feature>
<evidence type="ECO:0000313" key="3">
    <source>
        <dbReference type="Proteomes" id="UP000291822"/>
    </source>
</evidence>
<dbReference type="AlphaFoldDB" id="A0A4R0YLJ7"/>
<comment type="caution">
    <text evidence="2">The sequence shown here is derived from an EMBL/GenBank/DDBJ whole genome shotgun (WGS) entry which is preliminary data.</text>
</comment>
<accession>A0A4R0YLJ7</accession>
<protein>
    <recommendedName>
        <fullName evidence="4">Pr6Pr family membrane protein</fullName>
    </recommendedName>
</protein>
<keyword evidence="3" id="KW-1185">Reference proteome</keyword>
<sequence length="217" mass="23927">MRAGLRWYAMLFALLGGGSWLLQAWLAINVAHEGGQSTLSGVWTFLGYFTVLTNAAVVVALASSVLGPVGPCTRWFGRAGVHSALAMSIIVVGAIYNLLLRQLWHPHGLQIFADVVLHDVMPVAFVLWWWLGVPKMSLRWADVVRWQVYPAAYFAYVLIRGAWDNGYPYPFLDVPTLGYGWVLLDAIGVLLVFMAVAAILIALARWQVSREAGVSRA</sequence>
<reference evidence="2 3" key="1">
    <citation type="submission" date="2019-02" db="EMBL/GenBank/DDBJ databases">
        <title>Dyella amyloliquefaciens sp. nov., isolated from forest soil.</title>
        <authorList>
            <person name="Gao Z.-H."/>
            <person name="Qiu L.-H."/>
        </authorList>
    </citation>
    <scope>NUCLEOTIDE SEQUENCE [LARGE SCALE GENOMIC DNA]</scope>
    <source>
        <strain evidence="2 3">KACC 12747</strain>
    </source>
</reference>
<dbReference type="Proteomes" id="UP000291822">
    <property type="component" value="Unassembled WGS sequence"/>
</dbReference>
<dbReference type="InterPro" id="IPR049713">
    <property type="entry name" value="Pr6Pr-like"/>
</dbReference>
<keyword evidence="1" id="KW-1133">Transmembrane helix</keyword>
<organism evidence="2 3">
    <name type="scientific">Dyella soli</name>
    <dbReference type="NCBI Taxonomy" id="522319"/>
    <lineage>
        <taxon>Bacteria</taxon>
        <taxon>Pseudomonadati</taxon>
        <taxon>Pseudomonadota</taxon>
        <taxon>Gammaproteobacteria</taxon>
        <taxon>Lysobacterales</taxon>
        <taxon>Rhodanobacteraceae</taxon>
        <taxon>Dyella</taxon>
    </lineage>
</organism>
<proteinExistence type="predicted"/>
<name>A0A4R0YLJ7_9GAMM</name>
<dbReference type="NCBIfam" id="NF038065">
    <property type="entry name" value="Pr6Pr"/>
    <property type="match status" value="1"/>
</dbReference>
<evidence type="ECO:0000313" key="2">
    <source>
        <dbReference type="EMBL" id="TCI08318.1"/>
    </source>
</evidence>
<evidence type="ECO:0000256" key="1">
    <source>
        <dbReference type="SAM" id="Phobius"/>
    </source>
</evidence>
<feature type="transmembrane region" description="Helical" evidence="1">
    <location>
        <begin position="179"/>
        <end position="203"/>
    </location>
</feature>
<feature type="transmembrane region" description="Helical" evidence="1">
    <location>
        <begin position="143"/>
        <end position="159"/>
    </location>
</feature>
<keyword evidence="1" id="KW-0472">Membrane</keyword>
<gene>
    <name evidence="2" type="ORF">EZM97_27170</name>
</gene>
<feature type="transmembrane region" description="Helical" evidence="1">
    <location>
        <begin position="79"/>
        <end position="99"/>
    </location>
</feature>
<feature type="transmembrane region" description="Helical" evidence="1">
    <location>
        <begin position="42"/>
        <end position="67"/>
    </location>
</feature>
<dbReference type="EMBL" id="SJTG01000004">
    <property type="protein sequence ID" value="TCI08318.1"/>
    <property type="molecule type" value="Genomic_DNA"/>
</dbReference>
<dbReference type="RefSeq" id="WP_131151741.1">
    <property type="nucleotide sequence ID" value="NZ_SJTG01000004.1"/>
</dbReference>
<keyword evidence="1" id="KW-0812">Transmembrane</keyword>